<evidence type="ECO:0000256" key="2">
    <source>
        <dbReference type="ARBA" id="ARBA00022448"/>
    </source>
</evidence>
<dbReference type="STRING" id="31965.AWH51_00365"/>
<evidence type="ECO:0000256" key="6">
    <source>
        <dbReference type="ARBA" id="ARBA00023053"/>
    </source>
</evidence>
<feature type="transmembrane region" description="Helical" evidence="10">
    <location>
        <begin position="29"/>
        <end position="48"/>
    </location>
</feature>
<keyword evidence="7" id="KW-0406">Ion transport</keyword>
<organism evidence="12 13">
    <name type="scientific">Clavibacter tessellarius</name>
    <dbReference type="NCBI Taxonomy" id="31965"/>
    <lineage>
        <taxon>Bacteria</taxon>
        <taxon>Bacillati</taxon>
        <taxon>Actinomycetota</taxon>
        <taxon>Actinomycetes</taxon>
        <taxon>Micrococcales</taxon>
        <taxon>Microbacteriaceae</taxon>
        <taxon>Clavibacter</taxon>
    </lineage>
</organism>
<feature type="transmembrane region" description="Helical" evidence="10">
    <location>
        <begin position="302"/>
        <end position="327"/>
    </location>
</feature>
<dbReference type="InterPro" id="IPR006153">
    <property type="entry name" value="Cation/H_exchanger_TM"/>
</dbReference>
<feature type="transmembrane region" description="Helical" evidence="10">
    <location>
        <begin position="418"/>
        <end position="441"/>
    </location>
</feature>
<dbReference type="PANTHER" id="PTHR10110:SF86">
    <property type="entry name" value="SODIUM_HYDROGEN EXCHANGER 7"/>
    <property type="match status" value="1"/>
</dbReference>
<evidence type="ECO:0000256" key="10">
    <source>
        <dbReference type="SAM" id="Phobius"/>
    </source>
</evidence>
<evidence type="ECO:0000256" key="1">
    <source>
        <dbReference type="ARBA" id="ARBA00004651"/>
    </source>
</evidence>
<gene>
    <name evidence="12" type="ORF">AWH51_00365</name>
</gene>
<evidence type="ECO:0000256" key="8">
    <source>
        <dbReference type="ARBA" id="ARBA00023136"/>
    </source>
</evidence>
<feature type="transmembrane region" description="Helical" evidence="10">
    <location>
        <begin position="6"/>
        <end position="22"/>
    </location>
</feature>
<comment type="caution">
    <text evidence="12">The sequence shown here is derived from an EMBL/GenBank/DDBJ whole genome shotgun (WGS) entry which is preliminary data.</text>
</comment>
<dbReference type="AlphaFoldDB" id="A0A154UXJ6"/>
<evidence type="ECO:0000256" key="9">
    <source>
        <dbReference type="ARBA" id="ARBA00023201"/>
    </source>
</evidence>
<proteinExistence type="predicted"/>
<feature type="transmembrane region" description="Helical" evidence="10">
    <location>
        <begin position="263"/>
        <end position="282"/>
    </location>
</feature>
<evidence type="ECO:0000256" key="3">
    <source>
        <dbReference type="ARBA" id="ARBA00022475"/>
    </source>
</evidence>
<sequence>MDYAALGVAGIATLVAVTLLARRIRVATPLVLVLVGVGVSFLPGVPPVEVPPELILAGVLPPLLYGAAVTVPLVDLRRNLRTIVSLSVVLVLVSAAGIGLLLYALFPDLSFAGALALGAVVSPPDAVAATSIARRLGLPPRLVTVLEGEGLVNDATALVLLRTSIAAVGASVDLWQAAGGFLLSAVGALAIGIAVGALTTEIRRRLDDPVLDTAISFAVPFVAFIPAEEIGASGVLAVVAAGIWSGHRSASTLSAQSRINERLNWRTALFLLENGVFLVMGLELRDILDEVHEADLGVDTAILYGLLTLAVLTLIRFAFLVPLLLGLRRHEQRAAERARRVGRWLERLRRARGDDRPSRRERRAARILRRRRADIEALRSQGLGWRGGLVLGWAGMRGVVTLAAAQSLPNGTPYRAQLVLIAFTVAIVSLLVNGGTLPAVIRLSGIRGSDQVEDERDLAELVSELADAGIRALDEGARTLPHGQEVDPQVVERVRRDTALRAEWASERAEAMAADDDAPLTPRATYLLLRRHVLDAERQALLEARGTGRHPSRVLARAQRMLDHEEARLGRQGDAG</sequence>
<keyword evidence="5 10" id="KW-1133">Transmembrane helix</keyword>
<reference evidence="12 13" key="1">
    <citation type="submission" date="2016-01" db="EMBL/GenBank/DDBJ databases">
        <title>Draft genome sequence of Clavibacter michiganensis subsp. tessellarius DOAB 609.</title>
        <authorList>
            <person name="Tambong J.T."/>
        </authorList>
    </citation>
    <scope>NUCLEOTIDE SEQUENCE [LARGE SCALE GENOMIC DNA]</scope>
    <source>
        <strain evidence="12 13">DOAB 609</strain>
    </source>
</reference>
<dbReference type="GO" id="GO:0098719">
    <property type="term" value="P:sodium ion import across plasma membrane"/>
    <property type="evidence" value="ECO:0007669"/>
    <property type="project" value="TreeGrafter"/>
</dbReference>
<keyword evidence="2" id="KW-0813">Transport</keyword>
<dbReference type="Proteomes" id="UP000076218">
    <property type="component" value="Unassembled WGS sequence"/>
</dbReference>
<dbReference type="Gene3D" id="6.10.140.1330">
    <property type="match status" value="1"/>
</dbReference>
<keyword evidence="8 10" id="KW-0472">Membrane</keyword>
<feature type="transmembrane region" description="Helical" evidence="10">
    <location>
        <begin position="54"/>
        <end position="74"/>
    </location>
</feature>
<dbReference type="GO" id="GO:0051453">
    <property type="term" value="P:regulation of intracellular pH"/>
    <property type="evidence" value="ECO:0007669"/>
    <property type="project" value="TreeGrafter"/>
</dbReference>
<protein>
    <submittedName>
        <fullName evidence="12">Sodium:proton antiporter</fullName>
    </submittedName>
</protein>
<dbReference type="InterPro" id="IPR018422">
    <property type="entry name" value="Cation/H_exchanger_CPA1"/>
</dbReference>
<keyword evidence="9" id="KW-0739">Sodium transport</keyword>
<evidence type="ECO:0000256" key="4">
    <source>
        <dbReference type="ARBA" id="ARBA00022692"/>
    </source>
</evidence>
<feature type="transmembrane region" description="Helical" evidence="10">
    <location>
        <begin position="86"/>
        <end position="106"/>
    </location>
</feature>
<name>A0A154UXJ6_9MICO</name>
<dbReference type="PANTHER" id="PTHR10110">
    <property type="entry name" value="SODIUM/HYDROGEN EXCHANGER"/>
    <property type="match status" value="1"/>
</dbReference>
<feature type="domain" description="Cation/H+ exchanger transmembrane" evidence="11">
    <location>
        <begin position="13"/>
        <end position="441"/>
    </location>
</feature>
<dbReference type="RefSeq" id="WP_063072681.1">
    <property type="nucleotide sequence ID" value="NZ_LQXA01000053.1"/>
</dbReference>
<evidence type="ECO:0000259" key="11">
    <source>
        <dbReference type="Pfam" id="PF00999"/>
    </source>
</evidence>
<evidence type="ECO:0000313" key="12">
    <source>
        <dbReference type="EMBL" id="KZC93863.1"/>
    </source>
</evidence>
<evidence type="ECO:0000313" key="13">
    <source>
        <dbReference type="Proteomes" id="UP000076218"/>
    </source>
</evidence>
<keyword evidence="3" id="KW-1003">Cell membrane</keyword>
<dbReference type="EMBL" id="LQXA01000053">
    <property type="protein sequence ID" value="KZC93863.1"/>
    <property type="molecule type" value="Genomic_DNA"/>
</dbReference>
<keyword evidence="4 10" id="KW-0812">Transmembrane</keyword>
<dbReference type="OrthoDB" id="57886at2"/>
<accession>A0A154UXJ6</accession>
<dbReference type="GO" id="GO:0005886">
    <property type="term" value="C:plasma membrane"/>
    <property type="evidence" value="ECO:0007669"/>
    <property type="project" value="UniProtKB-SubCell"/>
</dbReference>
<comment type="subcellular location">
    <subcellularLocation>
        <location evidence="1">Cell membrane</location>
        <topology evidence="1">Multi-pass membrane protein</topology>
    </subcellularLocation>
</comment>
<evidence type="ECO:0000256" key="7">
    <source>
        <dbReference type="ARBA" id="ARBA00023065"/>
    </source>
</evidence>
<dbReference type="GO" id="GO:0015385">
    <property type="term" value="F:sodium:proton antiporter activity"/>
    <property type="evidence" value="ECO:0007669"/>
    <property type="project" value="InterPro"/>
</dbReference>
<feature type="transmembrane region" description="Helical" evidence="10">
    <location>
        <begin position="174"/>
        <end position="198"/>
    </location>
</feature>
<dbReference type="GO" id="GO:0015386">
    <property type="term" value="F:potassium:proton antiporter activity"/>
    <property type="evidence" value="ECO:0007669"/>
    <property type="project" value="TreeGrafter"/>
</dbReference>
<feature type="transmembrane region" description="Helical" evidence="10">
    <location>
        <begin position="388"/>
        <end position="406"/>
    </location>
</feature>
<dbReference type="Pfam" id="PF00999">
    <property type="entry name" value="Na_H_Exchanger"/>
    <property type="match status" value="1"/>
</dbReference>
<keyword evidence="6" id="KW-0915">Sodium</keyword>
<evidence type="ECO:0000256" key="5">
    <source>
        <dbReference type="ARBA" id="ARBA00022989"/>
    </source>
</evidence>